<evidence type="ECO:0000313" key="1">
    <source>
        <dbReference type="EMBL" id="KAB8217590.1"/>
    </source>
</evidence>
<reference evidence="1 2" key="1">
    <citation type="submission" date="2019-04" db="EMBL/GenBank/DDBJ databases">
        <title>Fungal friends and foes A comparative genomics study of 23 Aspergillus species from section Flavi.</title>
        <authorList>
            <consortium name="DOE Joint Genome Institute"/>
            <person name="Kjaerbolling I."/>
            <person name="Vesth T.C."/>
            <person name="Frisvad J.C."/>
            <person name="Nybo J.L."/>
            <person name="Theobald S."/>
            <person name="Kildgaard S."/>
            <person name="Petersen T.I."/>
            <person name="Kuo A."/>
            <person name="Sato A."/>
            <person name="Lyhne E.K."/>
            <person name="Kogle M.E."/>
            <person name="Wiebenga A."/>
            <person name="Kun R.S."/>
            <person name="Lubbers R.J."/>
            <person name="Makela M.R."/>
            <person name="Barry K."/>
            <person name="Chovatia M."/>
            <person name="Clum A."/>
            <person name="Daum C."/>
            <person name="Haridas S."/>
            <person name="He G."/>
            <person name="LaButti K."/>
            <person name="Lipzen A."/>
            <person name="Mondo S."/>
            <person name="Pangilinan J."/>
            <person name="Riley R."/>
            <person name="Salamov A."/>
            <person name="Simmons B.A."/>
            <person name="Magnuson J.K."/>
            <person name="Henrissat B."/>
            <person name="Mortensen U.H."/>
            <person name="Larsen T.O."/>
            <person name="De vries R.P."/>
            <person name="Grigoriev I.V."/>
            <person name="Machida M."/>
            <person name="Baker S.E."/>
            <person name="Andersen M.R."/>
        </authorList>
    </citation>
    <scope>NUCLEOTIDE SEQUENCE [LARGE SCALE GENOMIC DNA]</scope>
    <source>
        <strain evidence="1 2">CBS 126849</strain>
    </source>
</reference>
<gene>
    <name evidence="1" type="ORF">BDV33DRAFT_137460</name>
</gene>
<name>A0A5N6EMJ3_9EURO</name>
<protein>
    <submittedName>
        <fullName evidence="1">Uncharacterized protein</fullName>
    </submittedName>
</protein>
<keyword evidence="2" id="KW-1185">Reference proteome</keyword>
<evidence type="ECO:0000313" key="2">
    <source>
        <dbReference type="Proteomes" id="UP000326799"/>
    </source>
</evidence>
<sequence length="68" mass="7778">MILPRISRQQIPASLQYSKRPAEKRIRAALDCVKFPNPTHTGNISIVFLVLQVARMFACTFRIHLSNL</sequence>
<dbReference type="AlphaFoldDB" id="A0A5N6EMJ3"/>
<organism evidence="1 2">
    <name type="scientific">Aspergillus novoparasiticus</name>
    <dbReference type="NCBI Taxonomy" id="986946"/>
    <lineage>
        <taxon>Eukaryota</taxon>
        <taxon>Fungi</taxon>
        <taxon>Dikarya</taxon>
        <taxon>Ascomycota</taxon>
        <taxon>Pezizomycotina</taxon>
        <taxon>Eurotiomycetes</taxon>
        <taxon>Eurotiomycetidae</taxon>
        <taxon>Eurotiales</taxon>
        <taxon>Aspergillaceae</taxon>
        <taxon>Aspergillus</taxon>
        <taxon>Aspergillus subgen. Circumdati</taxon>
    </lineage>
</organism>
<dbReference type="EMBL" id="ML733461">
    <property type="protein sequence ID" value="KAB8217590.1"/>
    <property type="molecule type" value="Genomic_DNA"/>
</dbReference>
<proteinExistence type="predicted"/>
<accession>A0A5N6EMJ3</accession>
<dbReference type="Proteomes" id="UP000326799">
    <property type="component" value="Unassembled WGS sequence"/>
</dbReference>